<dbReference type="Gene3D" id="3.90.70.10">
    <property type="entry name" value="Cysteine proteinases"/>
    <property type="match status" value="1"/>
</dbReference>
<dbReference type="EMBL" id="SIDB01000011">
    <property type="protein sequence ID" value="KAI3426092.1"/>
    <property type="molecule type" value="Genomic_DNA"/>
</dbReference>
<keyword evidence="3 6" id="KW-0732">Signal</keyword>
<gene>
    <name evidence="9" type="ORF">D9Q98_008060</name>
</gene>
<sequence>MSRLFSSATLLLLCGLAQAAVNTQESQGLHLDTPLLTAEFALENPPAAFSLWQKTHARSYKSPSEASRRQAIFVKNAEHVAAVNSRPDSTLRLALNQFADLTLEEFSATQLGFKPSLNTGKERSSSFQYAGVNDVPPTVDWREKGAVTPVKNQGMCGSCWAFSATGSVEGINAIRTGKLVALSEQQLVDCDSEKDLGCGGGLMDYAFDYIVKNGGIDSEDDYSYWGMGLMCQSRKEADRHVVTIDGYEDVPKNDGAALKQAIAHQPISVAICASTSLQLYSHGVVGDDSCCQELNHGVLAVGYDDGTTTDSEPHYIIKNSWGATWGEQGFFRLSAKSNEAGGACGVYQAASYPLKKGSTNPEVPTFCGWFGWTECPAHSACTCNFDLFGLLCLNWGCSAA</sequence>
<dbReference type="InterPro" id="IPR000668">
    <property type="entry name" value="Peptidase_C1A_C"/>
</dbReference>
<dbReference type="PANTHER" id="PTHR12411">
    <property type="entry name" value="CYSTEINE PROTEASE FAMILY C1-RELATED"/>
    <property type="match status" value="1"/>
</dbReference>
<dbReference type="SMART" id="SM00645">
    <property type="entry name" value="Pept_C1"/>
    <property type="match status" value="1"/>
</dbReference>
<comment type="similarity">
    <text evidence="1">Belongs to the peptidase C1 family.</text>
</comment>
<dbReference type="GO" id="GO:0008234">
    <property type="term" value="F:cysteine-type peptidase activity"/>
    <property type="evidence" value="ECO:0007669"/>
    <property type="project" value="InterPro"/>
</dbReference>
<evidence type="ECO:0000256" key="6">
    <source>
        <dbReference type="SAM" id="SignalP"/>
    </source>
</evidence>
<feature type="chain" id="PRO_5039588654" evidence="6">
    <location>
        <begin position="20"/>
        <end position="400"/>
    </location>
</feature>
<dbReference type="InterPro" id="IPR000169">
    <property type="entry name" value="Pept_cys_AS"/>
</dbReference>
<dbReference type="InterPro" id="IPR039417">
    <property type="entry name" value="Peptidase_C1A_papain-like"/>
</dbReference>
<dbReference type="SMART" id="SM00848">
    <property type="entry name" value="Inhibitor_I29"/>
    <property type="match status" value="1"/>
</dbReference>
<evidence type="ECO:0000313" key="10">
    <source>
        <dbReference type="Proteomes" id="UP001055712"/>
    </source>
</evidence>
<evidence type="ECO:0000256" key="2">
    <source>
        <dbReference type="ARBA" id="ARBA00022670"/>
    </source>
</evidence>
<dbReference type="InterPro" id="IPR025660">
    <property type="entry name" value="Pept_his_AS"/>
</dbReference>
<evidence type="ECO:0000256" key="1">
    <source>
        <dbReference type="ARBA" id="ARBA00008455"/>
    </source>
</evidence>
<evidence type="ECO:0000259" key="8">
    <source>
        <dbReference type="SMART" id="SM00848"/>
    </source>
</evidence>
<comment type="caution">
    <text evidence="9">The sequence shown here is derived from an EMBL/GenBank/DDBJ whole genome shotgun (WGS) entry which is preliminary data.</text>
</comment>
<reference evidence="9" key="1">
    <citation type="journal article" date="2019" name="Plant J.">
        <title>Chlorella vulgaris genome assembly and annotation reveals the molecular basis for metabolic acclimation to high light conditions.</title>
        <authorList>
            <person name="Cecchin M."/>
            <person name="Marcolungo L."/>
            <person name="Rossato M."/>
            <person name="Girolomoni L."/>
            <person name="Cosentino E."/>
            <person name="Cuine S."/>
            <person name="Li-Beisson Y."/>
            <person name="Delledonne M."/>
            <person name="Ballottari M."/>
        </authorList>
    </citation>
    <scope>NUCLEOTIDE SEQUENCE</scope>
    <source>
        <strain evidence="9">211/11P</strain>
    </source>
</reference>
<feature type="domain" description="Peptidase C1A papain C-terminal" evidence="7">
    <location>
        <begin position="135"/>
        <end position="354"/>
    </location>
</feature>
<dbReference type="CDD" id="cd02248">
    <property type="entry name" value="Peptidase_C1A"/>
    <property type="match status" value="1"/>
</dbReference>
<proteinExistence type="inferred from homology"/>
<dbReference type="Pfam" id="PF08246">
    <property type="entry name" value="Inhibitor_I29"/>
    <property type="match status" value="1"/>
</dbReference>
<dbReference type="SUPFAM" id="SSF54001">
    <property type="entry name" value="Cysteine proteinases"/>
    <property type="match status" value="1"/>
</dbReference>
<feature type="domain" description="Cathepsin propeptide inhibitor" evidence="8">
    <location>
        <begin position="49"/>
        <end position="106"/>
    </location>
</feature>
<dbReference type="GO" id="GO:0006508">
    <property type="term" value="P:proteolysis"/>
    <property type="evidence" value="ECO:0007669"/>
    <property type="project" value="UniProtKB-KW"/>
</dbReference>
<dbReference type="PRINTS" id="PR00705">
    <property type="entry name" value="PAPAIN"/>
</dbReference>
<evidence type="ECO:0000256" key="3">
    <source>
        <dbReference type="ARBA" id="ARBA00022729"/>
    </source>
</evidence>
<dbReference type="InterPro" id="IPR038765">
    <property type="entry name" value="Papain-like_cys_pep_sf"/>
</dbReference>
<keyword evidence="5" id="KW-1015">Disulfide bond</keyword>
<dbReference type="InterPro" id="IPR013128">
    <property type="entry name" value="Peptidase_C1A"/>
</dbReference>
<dbReference type="PROSITE" id="PS00639">
    <property type="entry name" value="THIOL_PROTEASE_HIS"/>
    <property type="match status" value="1"/>
</dbReference>
<keyword evidence="2" id="KW-0645">Protease</keyword>
<dbReference type="Pfam" id="PF00112">
    <property type="entry name" value="Peptidase_C1"/>
    <property type="match status" value="1"/>
</dbReference>
<reference evidence="9" key="2">
    <citation type="submission" date="2020-11" db="EMBL/GenBank/DDBJ databases">
        <authorList>
            <person name="Cecchin M."/>
            <person name="Marcolungo L."/>
            <person name="Rossato M."/>
            <person name="Girolomoni L."/>
            <person name="Cosentino E."/>
            <person name="Cuine S."/>
            <person name="Li-Beisson Y."/>
            <person name="Delledonne M."/>
            <person name="Ballottari M."/>
        </authorList>
    </citation>
    <scope>NUCLEOTIDE SEQUENCE</scope>
    <source>
        <strain evidence="9">211/11P</strain>
        <tissue evidence="9">Whole cell</tissue>
    </source>
</reference>
<protein>
    <submittedName>
        <fullName evidence="9">Uncharacterized protein</fullName>
    </submittedName>
</protein>
<dbReference type="FunFam" id="3.90.70.10:FF:000067">
    <property type="entry name" value="Senescence-specific cysteine protease"/>
    <property type="match status" value="1"/>
</dbReference>
<feature type="signal peptide" evidence="6">
    <location>
        <begin position="1"/>
        <end position="19"/>
    </location>
</feature>
<evidence type="ECO:0000256" key="4">
    <source>
        <dbReference type="ARBA" id="ARBA00022801"/>
    </source>
</evidence>
<evidence type="ECO:0000256" key="5">
    <source>
        <dbReference type="ARBA" id="ARBA00023157"/>
    </source>
</evidence>
<accession>A0A9D4YU96</accession>
<keyword evidence="10" id="KW-1185">Reference proteome</keyword>
<dbReference type="InterPro" id="IPR013201">
    <property type="entry name" value="Prot_inhib_I29"/>
</dbReference>
<dbReference type="OrthoDB" id="10253408at2759"/>
<evidence type="ECO:0000313" key="9">
    <source>
        <dbReference type="EMBL" id="KAI3426092.1"/>
    </source>
</evidence>
<organism evidence="9 10">
    <name type="scientific">Chlorella vulgaris</name>
    <name type="common">Green alga</name>
    <dbReference type="NCBI Taxonomy" id="3077"/>
    <lineage>
        <taxon>Eukaryota</taxon>
        <taxon>Viridiplantae</taxon>
        <taxon>Chlorophyta</taxon>
        <taxon>core chlorophytes</taxon>
        <taxon>Trebouxiophyceae</taxon>
        <taxon>Chlorellales</taxon>
        <taxon>Chlorellaceae</taxon>
        <taxon>Chlorella clade</taxon>
        <taxon>Chlorella</taxon>
    </lineage>
</organism>
<dbReference type="Proteomes" id="UP001055712">
    <property type="component" value="Unassembled WGS sequence"/>
</dbReference>
<name>A0A9D4YU96_CHLVU</name>
<evidence type="ECO:0000259" key="7">
    <source>
        <dbReference type="SMART" id="SM00645"/>
    </source>
</evidence>
<dbReference type="PROSITE" id="PS00139">
    <property type="entry name" value="THIOL_PROTEASE_CYS"/>
    <property type="match status" value="1"/>
</dbReference>
<keyword evidence="4" id="KW-0378">Hydrolase</keyword>
<dbReference type="AlphaFoldDB" id="A0A9D4YU96"/>